<dbReference type="InterPro" id="IPR029055">
    <property type="entry name" value="Ntn_hydrolases_N"/>
</dbReference>
<dbReference type="Pfam" id="PF01804">
    <property type="entry name" value="Penicil_amidase"/>
    <property type="match status" value="1"/>
</dbReference>
<protein>
    <submittedName>
        <fullName evidence="7">Penicillin amidase</fullName>
    </submittedName>
</protein>
<evidence type="ECO:0000256" key="2">
    <source>
        <dbReference type="ARBA" id="ARBA00022729"/>
    </source>
</evidence>
<dbReference type="AlphaFoldDB" id="A0A1M5MJA4"/>
<dbReference type="GO" id="GO:0046872">
    <property type="term" value="F:metal ion binding"/>
    <property type="evidence" value="ECO:0007669"/>
    <property type="project" value="UniProtKB-KW"/>
</dbReference>
<dbReference type="PANTHER" id="PTHR34218:SF3">
    <property type="entry name" value="ACYL-HOMOSERINE LACTONE ACYLASE PVDQ"/>
    <property type="match status" value="1"/>
</dbReference>
<name>A0A1M5MJA4_9GAMM</name>
<dbReference type="InterPro" id="IPR002692">
    <property type="entry name" value="S45"/>
</dbReference>
<reference evidence="7 8" key="1">
    <citation type="submission" date="2016-11" db="EMBL/GenBank/DDBJ databases">
        <authorList>
            <person name="Jaros S."/>
            <person name="Januszkiewicz K."/>
            <person name="Wedrychowicz H."/>
        </authorList>
    </citation>
    <scope>NUCLEOTIDE SEQUENCE [LARGE SCALE GENOMIC DNA]</scope>
    <source>
        <strain evidence="7 8">DSM 16917</strain>
    </source>
</reference>
<keyword evidence="4" id="KW-0865">Zymogen</keyword>
<dbReference type="InterPro" id="IPR014395">
    <property type="entry name" value="Pen/GL7ACA/AHL_acylase"/>
</dbReference>
<dbReference type="Gene3D" id="1.10.439.10">
    <property type="entry name" value="Penicillin Amidohydrolase, domain 1"/>
    <property type="match status" value="1"/>
</dbReference>
<feature type="binding site" evidence="6">
    <location>
        <position position="336"/>
    </location>
    <ligand>
        <name>Ca(2+)</name>
        <dbReference type="ChEBI" id="CHEBI:29108"/>
    </ligand>
</feature>
<dbReference type="PIRSF" id="PIRSF001227">
    <property type="entry name" value="Pen_acylase"/>
    <property type="match status" value="1"/>
</dbReference>
<feature type="binding site" evidence="6">
    <location>
        <position position="333"/>
    </location>
    <ligand>
        <name>Ca(2+)</name>
        <dbReference type="ChEBI" id="CHEBI:29108"/>
    </ligand>
</feature>
<dbReference type="GO" id="GO:0016811">
    <property type="term" value="F:hydrolase activity, acting on carbon-nitrogen (but not peptide) bonds, in linear amides"/>
    <property type="evidence" value="ECO:0007669"/>
    <property type="project" value="InterPro"/>
</dbReference>
<evidence type="ECO:0000313" key="7">
    <source>
        <dbReference type="EMBL" id="SHG77295.1"/>
    </source>
</evidence>
<dbReference type="CDD" id="cd03747">
    <property type="entry name" value="Ntn_PGA_like"/>
    <property type="match status" value="1"/>
</dbReference>
<keyword evidence="6" id="KW-0106">Calcium</keyword>
<keyword evidence="8" id="KW-1185">Reference proteome</keyword>
<dbReference type="InterPro" id="IPR043147">
    <property type="entry name" value="Penicillin_amidase_A-knob"/>
</dbReference>
<dbReference type="Gene3D" id="3.60.20.10">
    <property type="entry name" value="Glutamine Phosphoribosylpyrophosphate, subunit 1, domain 1"/>
    <property type="match status" value="1"/>
</dbReference>
<evidence type="ECO:0000256" key="3">
    <source>
        <dbReference type="ARBA" id="ARBA00022801"/>
    </source>
</evidence>
<dbReference type="InterPro" id="IPR043146">
    <property type="entry name" value="Penicillin_amidase_N_B-knob"/>
</dbReference>
<dbReference type="STRING" id="299255.SAMN02745129_0663"/>
<dbReference type="InterPro" id="IPR023343">
    <property type="entry name" value="Penicillin_amidase_dom1"/>
</dbReference>
<dbReference type="Gene3D" id="1.10.1400.10">
    <property type="match status" value="1"/>
</dbReference>
<dbReference type="SUPFAM" id="SSF56235">
    <property type="entry name" value="N-terminal nucleophile aminohydrolases (Ntn hydrolases)"/>
    <property type="match status" value="1"/>
</dbReference>
<evidence type="ECO:0000256" key="4">
    <source>
        <dbReference type="ARBA" id="ARBA00023145"/>
    </source>
</evidence>
<feature type="binding site" evidence="6">
    <location>
        <position position="199"/>
    </location>
    <ligand>
        <name>Ca(2+)</name>
        <dbReference type="ChEBI" id="CHEBI:29108"/>
    </ligand>
</feature>
<evidence type="ECO:0000313" key="8">
    <source>
        <dbReference type="Proteomes" id="UP000184268"/>
    </source>
</evidence>
<feature type="active site" description="Nucleophile" evidence="5">
    <location>
        <position position="262"/>
    </location>
</feature>
<comment type="cofactor">
    <cofactor evidence="6">
        <name>Ca(2+)</name>
        <dbReference type="ChEBI" id="CHEBI:29108"/>
    </cofactor>
    <text evidence="6">Binds 1 Ca(2+) ion per dimer.</text>
</comment>
<dbReference type="RefSeq" id="WP_082766791.1">
    <property type="nucleotide sequence ID" value="NZ_FQXG01000001.1"/>
</dbReference>
<dbReference type="EMBL" id="FQXG01000001">
    <property type="protein sequence ID" value="SHG77295.1"/>
    <property type="molecule type" value="Genomic_DNA"/>
</dbReference>
<sequence>MEASVGRLEAWSVTRWLKRTLISLLILLLLAAAGLYAVIAGSKGKLSGEVSVAGLEQPVSIHLDDLGRPHVQAQNLADALAAQGYLHGSERLWQMELFRRAGQGRLAALFGSDMVEADIELWRMGVPQLGQQLQQHASDSMKQWVTAYVAGINQAIELQRSRPLELWLLQGEISPWTESDVFAVGALIAFNSANNHKNELLRLALAQALTPAQFERFLDDGSDTAGFPFILAGEGESQALLSPSAMLDPMDNPNIPRLRFGSNGWVVAPDKTAEGQALFAFDSHDYLGLPNLFYEVHLHFGQQQIRGWSVPGLPGVINGYNDKIAWGFTNIGDTQDLFIETRHPDKPDHFLLDGQWLPAEVSQHSLPVKGSAPVAFTITRTHNGPLIREEPLLSFRWTMHQFDQFADSGMGLEGLLMLNLATDWDSFTAAIDRHAAPTLNATYADSDGNIGFRTAGLIPERGLGEGLYPLDGSRSEHQWQGMVPVTEMPRRYNPPEGFLAAANARVNPRGVGPMVSADNAAPYRIARLQQVLAEDNAITFEQMQRWQMDWHDGQAQALLPALLRQAQAGGVDQDARFAEGISLLKAWQTQPLADTDSAAALIFQQWYLQIADAVFAQPLGEFLYGQLLKRNYVLNFALDGLILEAEDPQWWVEGRDDMVANALAHTLASLHGELGGEPRTWRLDQKQSVALPHEIGKAVPALGRWLNGEQQPWGGTPAAVGRASYRYDRPFKVSHGATVRVVAQMGEQVKAASVIPGGQSGHPLSPHYRDQYDLWREGQLIPVEDAPASAPQLTLLPLE</sequence>
<evidence type="ECO:0000256" key="1">
    <source>
        <dbReference type="ARBA" id="ARBA00006586"/>
    </source>
</evidence>
<dbReference type="GO" id="GO:0017000">
    <property type="term" value="P:antibiotic biosynthetic process"/>
    <property type="evidence" value="ECO:0007669"/>
    <property type="project" value="InterPro"/>
</dbReference>
<evidence type="ECO:0000256" key="6">
    <source>
        <dbReference type="PIRSR" id="PIRSR001227-2"/>
    </source>
</evidence>
<evidence type="ECO:0000256" key="5">
    <source>
        <dbReference type="PIRSR" id="PIRSR001227-1"/>
    </source>
</evidence>
<proteinExistence type="inferred from homology"/>
<keyword evidence="6" id="KW-0479">Metal-binding</keyword>
<dbReference type="Gene3D" id="2.30.120.10">
    <property type="match status" value="1"/>
</dbReference>
<organism evidence="7 8">
    <name type="scientific">Ferrimonas marina</name>
    <dbReference type="NCBI Taxonomy" id="299255"/>
    <lineage>
        <taxon>Bacteria</taxon>
        <taxon>Pseudomonadati</taxon>
        <taxon>Pseudomonadota</taxon>
        <taxon>Gammaproteobacteria</taxon>
        <taxon>Alteromonadales</taxon>
        <taxon>Ferrimonadaceae</taxon>
        <taxon>Ferrimonas</taxon>
    </lineage>
</organism>
<dbReference type="PANTHER" id="PTHR34218">
    <property type="entry name" value="PEPTIDASE S45 PENICILLIN AMIDASE"/>
    <property type="match status" value="1"/>
</dbReference>
<dbReference type="OrthoDB" id="9760084at2"/>
<dbReference type="Proteomes" id="UP000184268">
    <property type="component" value="Unassembled WGS sequence"/>
</dbReference>
<accession>A0A1M5MJA4</accession>
<gene>
    <name evidence="7" type="ORF">SAMN02745129_0663</name>
</gene>
<keyword evidence="2" id="KW-0732">Signal</keyword>
<comment type="similarity">
    <text evidence="1">Belongs to the peptidase S45 family.</text>
</comment>
<keyword evidence="3" id="KW-0378">Hydrolase</keyword>